<dbReference type="EMBL" id="FWFS01000007">
    <property type="protein sequence ID" value="SLN49825.1"/>
    <property type="molecule type" value="Genomic_DNA"/>
</dbReference>
<organism evidence="2 3">
    <name type="scientific">Aquimixticola soesokkakensis</name>
    <dbReference type="NCBI Taxonomy" id="1519096"/>
    <lineage>
        <taxon>Bacteria</taxon>
        <taxon>Pseudomonadati</taxon>
        <taxon>Pseudomonadota</taxon>
        <taxon>Alphaproteobacteria</taxon>
        <taxon>Rhodobacterales</taxon>
        <taxon>Paracoccaceae</taxon>
        <taxon>Aquimixticola</taxon>
    </lineage>
</organism>
<feature type="region of interest" description="Disordered" evidence="1">
    <location>
        <begin position="33"/>
        <end position="59"/>
    </location>
</feature>
<dbReference type="Proteomes" id="UP000193862">
    <property type="component" value="Unassembled WGS sequence"/>
</dbReference>
<dbReference type="OrthoDB" id="7739218at2"/>
<evidence type="ECO:0000313" key="2">
    <source>
        <dbReference type="EMBL" id="SLN49825.1"/>
    </source>
</evidence>
<proteinExistence type="predicted"/>
<keyword evidence="3" id="KW-1185">Reference proteome</keyword>
<evidence type="ECO:0000313" key="3">
    <source>
        <dbReference type="Proteomes" id="UP000193862"/>
    </source>
</evidence>
<evidence type="ECO:0008006" key="4">
    <source>
        <dbReference type="Google" id="ProtNLM"/>
    </source>
</evidence>
<name>A0A1Y5T195_9RHOB</name>
<dbReference type="AlphaFoldDB" id="A0A1Y5T195"/>
<accession>A0A1Y5T195</accession>
<sequence length="334" mass="34749">MSNTKYLLLAALFLGACDSSTNPIFYDETAVDDSATGDTTEDPSGITGDDLPAGTASPSKNSAIIRTAVDGEADVVSYDASTRVLTIENLPFDGDGNYQRSADYDTGATGGAGTTAGGYGVFENANIEERRAYHAIYGTGDTGTRFAIVGTGAYEDYGYSGYTYQRDAGITIPTSGQATFNGGYAGIMVFDTSNDDDSTNNVPLHFTEGNVSFTADFTDFIASDAVEGVVTDRYLYDQNGNTIATMDDLFLQGSGITAAGEMTSTISLEDTTTDVAGNDGNWYALLSGDPSLGGAELVGIITLNGTVISGTSNGQDLSGFDFNETGGFIAVQQE</sequence>
<reference evidence="2 3" key="1">
    <citation type="submission" date="2017-03" db="EMBL/GenBank/DDBJ databases">
        <authorList>
            <person name="Afonso C.L."/>
            <person name="Miller P.J."/>
            <person name="Scott M.A."/>
            <person name="Spackman E."/>
            <person name="Goraichik I."/>
            <person name="Dimitrov K.M."/>
            <person name="Suarez D.L."/>
            <person name="Swayne D.E."/>
        </authorList>
    </citation>
    <scope>NUCLEOTIDE SEQUENCE [LARGE SCALE GENOMIC DNA]</scope>
    <source>
        <strain evidence="2 3">CECT 8620</strain>
    </source>
</reference>
<dbReference type="PROSITE" id="PS51257">
    <property type="entry name" value="PROKAR_LIPOPROTEIN"/>
    <property type="match status" value="1"/>
</dbReference>
<evidence type="ECO:0000256" key="1">
    <source>
        <dbReference type="SAM" id="MobiDB-lite"/>
    </source>
</evidence>
<dbReference type="RefSeq" id="WP_085836853.1">
    <property type="nucleotide sequence ID" value="NZ_FWFS01000007.1"/>
</dbReference>
<protein>
    <recommendedName>
        <fullName evidence="4">Transferrin-binding protein B C-lobe/N-lobe beta barrel domain-containing protein</fullName>
    </recommendedName>
</protein>
<gene>
    <name evidence="2" type="ORF">AQS8620_02142</name>
</gene>